<organism evidence="1">
    <name type="scientific">bioreactor metagenome</name>
    <dbReference type="NCBI Taxonomy" id="1076179"/>
    <lineage>
        <taxon>unclassified sequences</taxon>
        <taxon>metagenomes</taxon>
        <taxon>ecological metagenomes</taxon>
    </lineage>
</organism>
<dbReference type="AlphaFoldDB" id="A0A645G3P7"/>
<name>A0A645G3P7_9ZZZZ</name>
<accession>A0A645G3P7</accession>
<comment type="caution">
    <text evidence="1">The sequence shown here is derived from an EMBL/GenBank/DDBJ whole genome shotgun (WGS) entry which is preliminary data.</text>
</comment>
<evidence type="ECO:0000313" key="1">
    <source>
        <dbReference type="EMBL" id="MPN18653.1"/>
    </source>
</evidence>
<proteinExistence type="predicted"/>
<reference evidence="1" key="1">
    <citation type="submission" date="2019-08" db="EMBL/GenBank/DDBJ databases">
        <authorList>
            <person name="Kucharzyk K."/>
            <person name="Murdoch R.W."/>
            <person name="Higgins S."/>
            <person name="Loffler F."/>
        </authorList>
    </citation>
    <scope>NUCLEOTIDE SEQUENCE</scope>
</reference>
<gene>
    <name evidence="1" type="ORF">SDC9_166015</name>
</gene>
<sequence length="198" mass="20442">MQVEDVFAKGQRLVGVVPDQVVDRVDFRVAGHQDAAGVGAKLVVDGDVHLLAHLGEDAEQRGGLIGVGVLAVTGEIPFDEVVIGFGAEEAPGDDAAGVDEVLDEVVRLGDGLAFEGGPGQVVDALEAAALQQLGEAALQRHFQAGMRAEGGEDAAGARVHQGHAHHRELAAERGVLDQHREALLLQFGNAGDDAGVFG</sequence>
<dbReference type="EMBL" id="VSSQ01066030">
    <property type="protein sequence ID" value="MPN18653.1"/>
    <property type="molecule type" value="Genomic_DNA"/>
</dbReference>
<protein>
    <submittedName>
        <fullName evidence="1">Uncharacterized protein</fullName>
    </submittedName>
</protein>